<proteinExistence type="predicted"/>
<dbReference type="InterPro" id="IPR001584">
    <property type="entry name" value="Integrase_cat-core"/>
</dbReference>
<name>A0A9Q6PZD8_PISSA</name>
<evidence type="ECO:0000256" key="1">
    <source>
        <dbReference type="SAM" id="MobiDB-lite"/>
    </source>
</evidence>
<dbReference type="GO" id="GO:0015074">
    <property type="term" value="P:DNA integration"/>
    <property type="evidence" value="ECO:0007669"/>
    <property type="project" value="InterPro"/>
</dbReference>
<accession>A0A9Q6PZD8</accession>
<evidence type="ECO:0000313" key="2">
    <source>
        <dbReference type="EMBL" id="QGO06946.1"/>
    </source>
</evidence>
<dbReference type="InterPro" id="IPR048020">
    <property type="entry name" value="Transpos_IS3"/>
</dbReference>
<dbReference type="InterPro" id="IPR012337">
    <property type="entry name" value="RNaseH-like_sf"/>
</dbReference>
<dbReference type="InterPro" id="IPR036397">
    <property type="entry name" value="RNaseH_sf"/>
</dbReference>
<dbReference type="PROSITE" id="PS50994">
    <property type="entry name" value="INTEGRASE"/>
    <property type="match status" value="1"/>
</dbReference>
<dbReference type="Gene3D" id="3.30.420.10">
    <property type="entry name" value="Ribonuclease H-like superfamily/Ribonuclease H"/>
    <property type="match status" value="1"/>
</dbReference>
<keyword evidence="3" id="KW-1185">Reference proteome</keyword>
<reference evidence="2 3" key="1">
    <citation type="submission" date="2019-04" db="EMBL/GenBank/DDBJ databases">
        <title>Complete genome sequencing of Piscirickettsia salmonis strain Psal-009.</title>
        <authorList>
            <person name="Schober I."/>
            <person name="Bunk B."/>
            <person name="Sproer C."/>
            <person name="Carril G.P."/>
            <person name="Riedel T."/>
            <person name="Flores-Herrera P.A."/>
            <person name="Nourdin-Galindo G."/>
            <person name="Marshall S.H."/>
            <person name="Overmann J."/>
        </authorList>
    </citation>
    <scope>NUCLEOTIDE SEQUENCE [LARGE SCALE GENOMIC DNA]</scope>
    <source>
        <strain evidence="2 3">Psal-009</strain>
    </source>
</reference>
<dbReference type="Pfam" id="PF00665">
    <property type="entry name" value="rve"/>
    <property type="match status" value="1"/>
</dbReference>
<dbReference type="EMBL" id="CP038908">
    <property type="protein sequence ID" value="QGO06946.1"/>
    <property type="molecule type" value="Genomic_DNA"/>
</dbReference>
<protein>
    <submittedName>
        <fullName evidence="2">Transposase OrfB</fullName>
    </submittedName>
</protein>
<dbReference type="GO" id="GO:0003676">
    <property type="term" value="F:nucleic acid binding"/>
    <property type="evidence" value="ECO:0007669"/>
    <property type="project" value="InterPro"/>
</dbReference>
<dbReference type="Proteomes" id="UP000422232">
    <property type="component" value="Chromosome"/>
</dbReference>
<dbReference type="NCBIfam" id="NF033516">
    <property type="entry name" value="transpos_IS3"/>
    <property type="match status" value="1"/>
</dbReference>
<feature type="region of interest" description="Disordered" evidence="1">
    <location>
        <begin position="164"/>
        <end position="186"/>
    </location>
</feature>
<dbReference type="Pfam" id="PF13333">
    <property type="entry name" value="rve_2"/>
    <property type="match status" value="1"/>
</dbReference>
<feature type="compositionally biased region" description="Basic residues" evidence="1">
    <location>
        <begin position="171"/>
        <end position="181"/>
    </location>
</feature>
<gene>
    <name evidence="2" type="ORF">Psal009_02882</name>
</gene>
<dbReference type="PANTHER" id="PTHR46889:SF4">
    <property type="entry name" value="TRANSPOSASE INSO FOR INSERTION SEQUENCE ELEMENT IS911B-RELATED"/>
    <property type="match status" value="1"/>
</dbReference>
<dbReference type="PANTHER" id="PTHR46889">
    <property type="entry name" value="TRANSPOSASE INSF FOR INSERTION SEQUENCE IS3B-RELATED"/>
    <property type="match status" value="1"/>
</dbReference>
<sequence length="410" mass="47042">MPNILDQLSPKYNETQLRSATKDATSNSLKLNALKDSLEKEINYFFEDRKIIDSLSQPFFEKSDVHFFEHHSLSFQSAYKKYNSVKDFCEAAYNAFEKPAVSIQKNPLTIEKKRLAILNKRSSLVKNSRESGWLSRSSSQIRSPSLPQEESLVKLQSGTENYFFNSDKITPKSRGRSHRRSQSYSQDPYMFLSSKPSQVEAAIPPLKQPESDNMGATTQVLVSSVTFEIRKYRGDLFEGKRNPCKLLMESDNAKKFQRTNEGWMYLAIVMDLYSRKIIGYSINKRMTTPLVMSAMEMAINLRQPGEGALFYGDRGSQYTSKKYRKLLSKHKIEASMSSVGACLDSAPVEHFFGSLKNEWLLNVVPLTRESMAEDVKAYIRYYNHDRLHTANEYLSPVNFENSRKKVSCLT</sequence>
<dbReference type="InterPro" id="IPR050900">
    <property type="entry name" value="Transposase_IS3/IS150/IS904"/>
</dbReference>
<dbReference type="AlphaFoldDB" id="A0A9Q6PZD8"/>
<dbReference type="SUPFAM" id="SSF53098">
    <property type="entry name" value="Ribonuclease H-like"/>
    <property type="match status" value="1"/>
</dbReference>
<organism evidence="2 3">
    <name type="scientific">Piscirickettsia salmonis</name>
    <dbReference type="NCBI Taxonomy" id="1238"/>
    <lineage>
        <taxon>Bacteria</taxon>
        <taxon>Pseudomonadati</taxon>
        <taxon>Pseudomonadota</taxon>
        <taxon>Gammaproteobacteria</taxon>
        <taxon>Thiotrichales</taxon>
        <taxon>Piscirickettsiaceae</taxon>
        <taxon>Piscirickettsia</taxon>
    </lineage>
</organism>
<evidence type="ECO:0000313" key="3">
    <source>
        <dbReference type="Proteomes" id="UP000422232"/>
    </source>
</evidence>